<feature type="signal peptide" evidence="3">
    <location>
        <begin position="1"/>
        <end position="17"/>
    </location>
</feature>
<evidence type="ECO:0000256" key="3">
    <source>
        <dbReference type="SAM" id="SignalP"/>
    </source>
</evidence>
<dbReference type="GO" id="GO:0005576">
    <property type="term" value="C:extracellular region"/>
    <property type="evidence" value="ECO:0007669"/>
    <property type="project" value="UniProtKB-SubCell"/>
</dbReference>
<feature type="chain" id="PRO_5044573710" evidence="3">
    <location>
        <begin position="18"/>
        <end position="109"/>
    </location>
</feature>
<organism evidence="5">
    <name type="scientific">Spodoptera frugiperda</name>
    <name type="common">Fall armyworm</name>
    <dbReference type="NCBI Taxonomy" id="7108"/>
    <lineage>
        <taxon>Eukaryota</taxon>
        <taxon>Metazoa</taxon>
        <taxon>Ecdysozoa</taxon>
        <taxon>Arthropoda</taxon>
        <taxon>Hexapoda</taxon>
        <taxon>Insecta</taxon>
        <taxon>Pterygota</taxon>
        <taxon>Neoptera</taxon>
        <taxon>Endopterygota</taxon>
        <taxon>Lepidoptera</taxon>
        <taxon>Glossata</taxon>
        <taxon>Ditrysia</taxon>
        <taxon>Noctuoidea</taxon>
        <taxon>Noctuidae</taxon>
        <taxon>Amphipyrinae</taxon>
        <taxon>Spodoptera</taxon>
    </lineage>
</organism>
<dbReference type="OrthoDB" id="6761907at2759"/>
<evidence type="ECO:0000259" key="4">
    <source>
        <dbReference type="SMART" id="SM01318"/>
    </source>
</evidence>
<feature type="domain" description="Single" evidence="4">
    <location>
        <begin position="37"/>
        <end position="102"/>
    </location>
</feature>
<dbReference type="InterPro" id="IPR053308">
    <property type="entry name" value="Vago-like"/>
</dbReference>
<evidence type="ECO:0000313" key="6">
    <source>
        <dbReference type="Proteomes" id="UP000829999"/>
    </source>
</evidence>
<dbReference type="RefSeq" id="XP_035438085.1">
    <property type="nucleotide sequence ID" value="XM_035582192.2"/>
</dbReference>
<dbReference type="PANTHER" id="PTHR39957:SF1">
    <property type="entry name" value="AT09846P1-RELATED"/>
    <property type="match status" value="1"/>
</dbReference>
<proteinExistence type="predicted"/>
<evidence type="ECO:0000313" key="5">
    <source>
        <dbReference type="EMBL" id="SOQ36469.1"/>
    </source>
</evidence>
<keyword evidence="2" id="KW-0964">Secreted</keyword>
<dbReference type="Proteomes" id="UP000829999">
    <property type="component" value="Chromosome 6"/>
</dbReference>
<dbReference type="EMBL" id="ODYU01000947">
    <property type="protein sequence ID" value="SOQ36469.1"/>
    <property type="molecule type" value="Genomic_DNA"/>
</dbReference>
<protein>
    <submittedName>
        <fullName evidence="5">SFRICE_004156</fullName>
    </submittedName>
    <submittedName>
        <fullName evidence="7">Uncharacterized protein LOC118267933</fullName>
    </submittedName>
</protein>
<gene>
    <name evidence="7" type="primary">LOC118267933</name>
    <name evidence="5" type="ORF">SFRICE_004156</name>
</gene>
<accession>A0A2H1V6P8</accession>
<dbReference type="InterPro" id="IPR029277">
    <property type="entry name" value="SVWC_dom"/>
</dbReference>
<dbReference type="SMART" id="SM01318">
    <property type="entry name" value="SVWC"/>
    <property type="match status" value="1"/>
</dbReference>
<name>A0A2H1V6P8_SPOFR</name>
<comment type="subcellular location">
    <subcellularLocation>
        <location evidence="1">Secreted</location>
    </subcellularLocation>
</comment>
<keyword evidence="6" id="KW-1185">Reference proteome</keyword>
<reference evidence="7" key="2">
    <citation type="submission" date="2025-04" db="UniProtKB">
        <authorList>
            <consortium name="RefSeq"/>
        </authorList>
    </citation>
    <scope>IDENTIFICATION</scope>
    <source>
        <tissue evidence="7">Whole larval tissue</tissue>
    </source>
</reference>
<reference evidence="5" key="1">
    <citation type="submission" date="2016-07" db="EMBL/GenBank/DDBJ databases">
        <authorList>
            <person name="Bretaudeau A."/>
        </authorList>
    </citation>
    <scope>NUCLEOTIDE SEQUENCE</scope>
    <source>
        <strain evidence="5">Rice</strain>
        <tissue evidence="5">Whole body</tissue>
    </source>
</reference>
<evidence type="ECO:0000256" key="1">
    <source>
        <dbReference type="ARBA" id="ARBA00004613"/>
    </source>
</evidence>
<dbReference type="PANTHER" id="PTHR39957">
    <property type="entry name" value="AT09846P1-RELATED"/>
    <property type="match status" value="1"/>
</dbReference>
<keyword evidence="3" id="KW-0732">Signal</keyword>
<evidence type="ECO:0000313" key="7">
    <source>
        <dbReference type="RefSeq" id="XP_035438085.1"/>
    </source>
</evidence>
<sequence length="109" mass="11733">MVSKIVIIALIVGTASAATWIGMPPRKPEALAHKNGCYVEEINDVIPFGETVSPIGVCYSISCGRVMDYASCGVVSTDDPNCHVTDEDLSKPYPHCCPDVKCDIDNNLF</sequence>
<dbReference type="AlphaFoldDB" id="A0A2H1V6P8"/>
<dbReference type="Pfam" id="PF15430">
    <property type="entry name" value="SVWC"/>
    <property type="match status" value="1"/>
</dbReference>
<dbReference type="GeneID" id="118267933"/>
<evidence type="ECO:0000256" key="2">
    <source>
        <dbReference type="ARBA" id="ARBA00022525"/>
    </source>
</evidence>